<dbReference type="InterPro" id="IPR050126">
    <property type="entry name" value="Ap4A_hydrolase"/>
</dbReference>
<reference evidence="2 3" key="1">
    <citation type="submission" date="2020-03" db="EMBL/GenBank/DDBJ databases">
        <title>Metabolic flexibility allows generalist bacteria to become dominant in a frequently disturbed ecosystem.</title>
        <authorList>
            <person name="Chen Y.-J."/>
            <person name="Leung P.M."/>
            <person name="Bay S.K."/>
            <person name="Hugenholtz P."/>
            <person name="Kessler A.J."/>
            <person name="Shelley G."/>
            <person name="Waite D.W."/>
            <person name="Cook P.L."/>
            <person name="Greening C."/>
        </authorList>
    </citation>
    <scope>NUCLEOTIDE SEQUENCE [LARGE SCALE GENOMIC DNA]</scope>
    <source>
        <strain evidence="2">SS_bin_28</strain>
    </source>
</reference>
<protein>
    <submittedName>
        <fullName evidence="2">Diadenosine tetraphosphatase</fullName>
    </submittedName>
</protein>
<dbReference type="GO" id="GO:0005737">
    <property type="term" value="C:cytoplasm"/>
    <property type="evidence" value="ECO:0007669"/>
    <property type="project" value="TreeGrafter"/>
</dbReference>
<dbReference type="PANTHER" id="PTHR42850">
    <property type="entry name" value="METALLOPHOSPHOESTERASE"/>
    <property type="match status" value="1"/>
</dbReference>
<proteinExistence type="predicted"/>
<dbReference type="Gene3D" id="3.60.21.10">
    <property type="match status" value="1"/>
</dbReference>
<feature type="domain" description="Calcineurin-like phosphoesterase" evidence="1">
    <location>
        <begin position="3"/>
        <end position="67"/>
    </location>
</feature>
<feature type="non-terminal residue" evidence="2">
    <location>
        <position position="89"/>
    </location>
</feature>
<name>A0A7Y2E5K1_UNCEI</name>
<organism evidence="2 3">
    <name type="scientific">Eiseniibacteriota bacterium</name>
    <dbReference type="NCBI Taxonomy" id="2212470"/>
    <lineage>
        <taxon>Bacteria</taxon>
        <taxon>Candidatus Eiseniibacteriota</taxon>
    </lineage>
</organism>
<dbReference type="Proteomes" id="UP000547674">
    <property type="component" value="Unassembled WGS sequence"/>
</dbReference>
<comment type="caution">
    <text evidence="2">The sequence shown here is derived from an EMBL/GenBank/DDBJ whole genome shotgun (WGS) entry which is preliminary data.</text>
</comment>
<dbReference type="GO" id="GO:0016791">
    <property type="term" value="F:phosphatase activity"/>
    <property type="evidence" value="ECO:0007669"/>
    <property type="project" value="TreeGrafter"/>
</dbReference>
<dbReference type="InterPro" id="IPR029052">
    <property type="entry name" value="Metallo-depent_PP-like"/>
</dbReference>
<dbReference type="AlphaFoldDB" id="A0A7Y2E5K1"/>
<dbReference type="PANTHER" id="PTHR42850:SF4">
    <property type="entry name" value="ZINC-DEPENDENT ENDOPOLYPHOSPHATASE"/>
    <property type="match status" value="1"/>
</dbReference>
<dbReference type="InterPro" id="IPR004843">
    <property type="entry name" value="Calcineurin-like_PHP"/>
</dbReference>
<dbReference type="SUPFAM" id="SSF56300">
    <property type="entry name" value="Metallo-dependent phosphatases"/>
    <property type="match status" value="1"/>
</dbReference>
<sequence>MATYVIGDVQGCYESFLALLKKVKFSENRDRIWFTGDLVNRGPGSLEMLTWAFKHRHQIITILGNHEIHLLAIHEGVRSLRVGDTLAPI</sequence>
<evidence type="ECO:0000313" key="3">
    <source>
        <dbReference type="Proteomes" id="UP000547674"/>
    </source>
</evidence>
<dbReference type="Pfam" id="PF00149">
    <property type="entry name" value="Metallophos"/>
    <property type="match status" value="1"/>
</dbReference>
<dbReference type="EMBL" id="JABDJR010000085">
    <property type="protein sequence ID" value="NNF05596.1"/>
    <property type="molecule type" value="Genomic_DNA"/>
</dbReference>
<evidence type="ECO:0000313" key="2">
    <source>
        <dbReference type="EMBL" id="NNF05596.1"/>
    </source>
</evidence>
<gene>
    <name evidence="2" type="ORF">HKN21_02435</name>
</gene>
<accession>A0A7Y2E5K1</accession>
<evidence type="ECO:0000259" key="1">
    <source>
        <dbReference type="Pfam" id="PF00149"/>
    </source>
</evidence>